<name>A0A972JXP6_9BACL</name>
<dbReference type="Pfam" id="PF25198">
    <property type="entry name" value="Spore_GerAC_N"/>
    <property type="match status" value="1"/>
</dbReference>
<protein>
    <submittedName>
        <fullName evidence="10">Ger(X)C family spore germination protein</fullName>
    </submittedName>
</protein>
<accession>A0A972JXP6</accession>
<evidence type="ECO:0000259" key="9">
    <source>
        <dbReference type="Pfam" id="PF25198"/>
    </source>
</evidence>
<dbReference type="EMBL" id="WHOD01000003">
    <property type="protein sequence ID" value="NOU91716.1"/>
    <property type="molecule type" value="Genomic_DNA"/>
</dbReference>
<dbReference type="Pfam" id="PF05504">
    <property type="entry name" value="Spore_GerAC"/>
    <property type="match status" value="1"/>
</dbReference>
<evidence type="ECO:0000313" key="11">
    <source>
        <dbReference type="Proteomes" id="UP000641588"/>
    </source>
</evidence>
<evidence type="ECO:0000256" key="4">
    <source>
        <dbReference type="ARBA" id="ARBA00022729"/>
    </source>
</evidence>
<feature type="domain" description="Spore germination protein N-terminal" evidence="9">
    <location>
        <begin position="35"/>
        <end position="202"/>
    </location>
</feature>
<dbReference type="NCBIfam" id="TIGR02887">
    <property type="entry name" value="spore_ger_x_C"/>
    <property type="match status" value="1"/>
</dbReference>
<gene>
    <name evidence="10" type="ORF">GC093_00485</name>
</gene>
<dbReference type="GO" id="GO:0016020">
    <property type="term" value="C:membrane"/>
    <property type="evidence" value="ECO:0007669"/>
    <property type="project" value="UniProtKB-SubCell"/>
</dbReference>
<evidence type="ECO:0000256" key="6">
    <source>
        <dbReference type="ARBA" id="ARBA00023139"/>
    </source>
</evidence>
<dbReference type="AlphaFoldDB" id="A0A972JXP6"/>
<comment type="caution">
    <text evidence="10">The sequence shown here is derived from an EMBL/GenBank/DDBJ whole genome shotgun (WGS) entry which is preliminary data.</text>
</comment>
<dbReference type="InterPro" id="IPR008844">
    <property type="entry name" value="Spore_GerAC-like"/>
</dbReference>
<keyword evidence="11" id="KW-1185">Reference proteome</keyword>
<evidence type="ECO:0000256" key="1">
    <source>
        <dbReference type="ARBA" id="ARBA00004635"/>
    </source>
</evidence>
<evidence type="ECO:0000256" key="3">
    <source>
        <dbReference type="ARBA" id="ARBA00022544"/>
    </source>
</evidence>
<dbReference type="PANTHER" id="PTHR35789">
    <property type="entry name" value="SPORE GERMINATION PROTEIN B3"/>
    <property type="match status" value="1"/>
</dbReference>
<dbReference type="Proteomes" id="UP000641588">
    <property type="component" value="Unassembled WGS sequence"/>
</dbReference>
<evidence type="ECO:0000256" key="5">
    <source>
        <dbReference type="ARBA" id="ARBA00023136"/>
    </source>
</evidence>
<dbReference type="InterPro" id="IPR038501">
    <property type="entry name" value="Spore_GerAC_C_sf"/>
</dbReference>
<dbReference type="GO" id="GO:0009847">
    <property type="term" value="P:spore germination"/>
    <property type="evidence" value="ECO:0007669"/>
    <property type="project" value="InterPro"/>
</dbReference>
<reference evidence="10" key="1">
    <citation type="submission" date="2019-10" db="EMBL/GenBank/DDBJ databases">
        <title>Description of Paenibacillus glebae sp. nov.</title>
        <authorList>
            <person name="Carlier A."/>
            <person name="Qi S."/>
        </authorList>
    </citation>
    <scope>NUCLEOTIDE SEQUENCE</scope>
    <source>
        <strain evidence="10">LMG 31456</strain>
    </source>
</reference>
<dbReference type="PANTHER" id="PTHR35789:SF1">
    <property type="entry name" value="SPORE GERMINATION PROTEIN B3"/>
    <property type="match status" value="1"/>
</dbReference>
<keyword evidence="7" id="KW-0449">Lipoprotein</keyword>
<comment type="similarity">
    <text evidence="2">Belongs to the GerABKC lipoprotein family.</text>
</comment>
<proteinExistence type="inferred from homology"/>
<keyword evidence="4" id="KW-0732">Signal</keyword>
<sequence length="385" mass="43718">MDAPSISVEEALMNKRLLCALLFVFVALTTSGCEDRLDMEDAVFPLGIGIDLDKDNELLLYDVHPVFSKNVKKKSQEVEVKPTTLRQARAKIDAYSAGSFQARKVQILLISRKVLQQDGWFPMLDVYFRDPRNPLTPRIISYNGPLSDLVFLNPDNEPILPLLLRGMVDTKSSRSETVSTTVQELHWQMYERGITPCISEVTLGSNQDIKLHGTTLLNHKGKYAFSISSEDSVLLAILQKNSKTISMTLVIPSESKQAPFDTNRVSFNASKVKTKIKPSYKQDKFHFDIQIEMPVVLTELLFPFDLQANESQLEEKMAKQAKKRFELLIKQIQKHKVDPLGLGRYARAYEYDHFKKVEDRWGEELAKAEIKVSVKINIEASGPVK</sequence>
<keyword evidence="5" id="KW-0472">Membrane</keyword>
<dbReference type="Gene3D" id="3.30.300.210">
    <property type="entry name" value="Nutrient germinant receptor protein C, domain 3"/>
    <property type="match status" value="1"/>
</dbReference>
<evidence type="ECO:0000259" key="8">
    <source>
        <dbReference type="Pfam" id="PF05504"/>
    </source>
</evidence>
<keyword evidence="3" id="KW-0309">Germination</keyword>
<evidence type="ECO:0000256" key="7">
    <source>
        <dbReference type="ARBA" id="ARBA00023288"/>
    </source>
</evidence>
<evidence type="ECO:0000313" key="10">
    <source>
        <dbReference type="EMBL" id="NOU91716.1"/>
    </source>
</evidence>
<comment type="subcellular location">
    <subcellularLocation>
        <location evidence="1">Membrane</location>
        <topology evidence="1">Lipid-anchor</topology>
    </subcellularLocation>
</comment>
<feature type="domain" description="Spore germination GerAC-like C-terminal" evidence="8">
    <location>
        <begin position="213"/>
        <end position="382"/>
    </location>
</feature>
<dbReference type="InterPro" id="IPR057336">
    <property type="entry name" value="GerAC_N"/>
</dbReference>
<dbReference type="InterPro" id="IPR046953">
    <property type="entry name" value="Spore_GerAC-like_C"/>
</dbReference>
<keyword evidence="6" id="KW-0564">Palmitate</keyword>
<evidence type="ECO:0000256" key="2">
    <source>
        <dbReference type="ARBA" id="ARBA00007886"/>
    </source>
</evidence>
<organism evidence="10 11">
    <name type="scientific">Paenibacillus foliorum</name>
    <dbReference type="NCBI Taxonomy" id="2654974"/>
    <lineage>
        <taxon>Bacteria</taxon>
        <taxon>Bacillati</taxon>
        <taxon>Bacillota</taxon>
        <taxon>Bacilli</taxon>
        <taxon>Bacillales</taxon>
        <taxon>Paenibacillaceae</taxon>
        <taxon>Paenibacillus</taxon>
    </lineage>
</organism>